<evidence type="ECO:0000256" key="9">
    <source>
        <dbReference type="ARBA" id="ARBA00022777"/>
    </source>
</evidence>
<dbReference type="Gene3D" id="3.30.450.40">
    <property type="match status" value="1"/>
</dbReference>
<dbReference type="GO" id="GO:0005524">
    <property type="term" value="F:ATP binding"/>
    <property type="evidence" value="ECO:0007669"/>
    <property type="project" value="UniProtKB-KW"/>
</dbReference>
<dbReference type="InterPro" id="IPR004358">
    <property type="entry name" value="Sig_transdc_His_kin-like_C"/>
</dbReference>
<gene>
    <name evidence="20" type="ORF">MM236_08160</name>
</gene>
<feature type="transmembrane region" description="Helical" evidence="16">
    <location>
        <begin position="12"/>
        <end position="29"/>
    </location>
</feature>
<accession>A0ABS9UNK9</accession>
<dbReference type="Pfam" id="PF01627">
    <property type="entry name" value="Hpt"/>
    <property type="match status" value="1"/>
</dbReference>
<keyword evidence="21" id="KW-1185">Reference proteome</keyword>
<dbReference type="EMBL" id="JAKZGS010000004">
    <property type="protein sequence ID" value="MCH7397959.1"/>
    <property type="molecule type" value="Genomic_DNA"/>
</dbReference>
<evidence type="ECO:0000259" key="17">
    <source>
        <dbReference type="PROSITE" id="PS50109"/>
    </source>
</evidence>
<dbReference type="CDD" id="cd16922">
    <property type="entry name" value="HATPase_EvgS-ArcB-TorS-like"/>
    <property type="match status" value="1"/>
</dbReference>
<dbReference type="SMART" id="SM00448">
    <property type="entry name" value="REC"/>
    <property type="match status" value="1"/>
</dbReference>
<reference evidence="20" key="1">
    <citation type="submission" date="2022-03" db="EMBL/GenBank/DDBJ databases">
        <title>De novo assembled genomes of Belliella spp. (Cyclobacteriaceae) strains.</title>
        <authorList>
            <person name="Szabo A."/>
            <person name="Korponai K."/>
            <person name="Felfoldi T."/>
        </authorList>
    </citation>
    <scope>NUCLEOTIDE SEQUENCE</scope>
    <source>
        <strain evidence="20">DSM 107340</strain>
    </source>
</reference>
<keyword evidence="10 20" id="KW-0067">ATP-binding</keyword>
<proteinExistence type="predicted"/>
<feature type="transmembrane region" description="Helical" evidence="16">
    <location>
        <begin position="212"/>
        <end position="229"/>
    </location>
</feature>
<evidence type="ECO:0000256" key="15">
    <source>
        <dbReference type="PROSITE-ProRule" id="PRU00169"/>
    </source>
</evidence>
<keyword evidence="13 16" id="KW-0472">Membrane</keyword>
<dbReference type="Proteomes" id="UP001165488">
    <property type="component" value="Unassembled WGS sequence"/>
</dbReference>
<dbReference type="PANTHER" id="PTHR45339">
    <property type="entry name" value="HYBRID SIGNAL TRANSDUCTION HISTIDINE KINASE J"/>
    <property type="match status" value="1"/>
</dbReference>
<feature type="domain" description="Histidine kinase" evidence="17">
    <location>
        <begin position="559"/>
        <end position="782"/>
    </location>
</feature>
<evidence type="ECO:0000256" key="3">
    <source>
        <dbReference type="ARBA" id="ARBA00012438"/>
    </source>
</evidence>
<dbReference type="InterPro" id="IPR003594">
    <property type="entry name" value="HATPase_dom"/>
</dbReference>
<evidence type="ECO:0000256" key="10">
    <source>
        <dbReference type="ARBA" id="ARBA00022840"/>
    </source>
</evidence>
<feature type="domain" description="Response regulatory" evidence="18">
    <location>
        <begin position="812"/>
        <end position="933"/>
    </location>
</feature>
<sequence>MEVIEQFQFNLISIPVFITSILLLFLIVLSKKKVNNFGEQYFFYLLISCFFYAFFYGFEIISTRIEYIVLFYKLEHIGGVFITPLLLAFVLKYSKNENFLTKSNLFILFGLAVFFLAILFTNSFHHLFYASFDIIENEYYSAILYEPTIFHWVYGIFNVSIVILTNTLLIRMLLFVPNIYSKQVFVILVACVVPWVTLIIDLAGLYTFQLDLVPFSLAISAIFVYYGLFRLNIFKSAPIAFDQIFNELNDGIIILNSQGDIITHNKVAKKILRVKPPLSSEKIISEWPILEPYLLVKKHVDITEYTISENQIIQIKRETAIDPSSVENMIHYIMIRDITAEKISEKLIKSNELMLKTANANLLRNEKMLKSIAMATKELLSNPDFALATQKVITVLGEGASVDRVYLFENSIGEDGNLYSSQRFEWSASGVPPEINNPVLQDIPMKFYGEAVGYLEKNQVYQSIVSQIQDQELKDLLTGQDIKSILLIPIFINQRFWGYVGFDDCTYERVWSDAESALLLSFADSISNALERRNLEQNLIKSMQQAREASLAKSEFLANMSHEIRTPLNGVIGFSDLLLRTSLDERQRSYLNSITQSGNLLLELINDILDFSKIEAGKLELSPIRVNLRGIAEESLNVIKPVAEVKNIKLILSLDLKLPDIVILDMIRIKQVLINLLSNAVKFTDEGEIELSIQVNELNANTHQSKIIFSVRDSGIGVSKEKEKIIFEAFAQEDNSTTRKYGGTGLGLSICNKLLELMDSKLELETEPLKGSDFYFELDVPYEIGELDPDYQKSIENSNQAEPRNLASIARKFLLVDDNAVNMLLAKTIVRSLVPNATIYEAKNGLEAVKMYETYFPEIIFMDIQMPEMSGYDATKKIRIIEENEKKDRVTIIALTAGTVKGEYGRCIEAGMDDYLSKPILVSDISEKLFKYLKPESQESENLYESKFEEYKKTDPEFFKELIEVSKENITLLHSALMHHIEEKNLIKLKQTGHAIKGIALNLDLKRLVHLANDVEKLKELPTNDNDNNFSEIDEEIQKIIQKLDQEIKELE</sequence>
<dbReference type="SMART" id="SM00387">
    <property type="entry name" value="HATPase_c"/>
    <property type="match status" value="1"/>
</dbReference>
<feature type="transmembrane region" description="Helical" evidence="16">
    <location>
        <begin position="105"/>
        <end position="129"/>
    </location>
</feature>
<comment type="subcellular location">
    <subcellularLocation>
        <location evidence="2">Cell membrane</location>
        <topology evidence="2">Multi-pass membrane protein</topology>
    </subcellularLocation>
</comment>
<dbReference type="Gene3D" id="1.10.287.130">
    <property type="match status" value="1"/>
</dbReference>
<protein>
    <recommendedName>
        <fullName evidence="3">histidine kinase</fullName>
        <ecNumber evidence="3">2.7.13.3</ecNumber>
    </recommendedName>
</protein>
<dbReference type="Gene3D" id="3.30.565.10">
    <property type="entry name" value="Histidine kinase-like ATPase, C-terminal domain"/>
    <property type="match status" value="1"/>
</dbReference>
<evidence type="ECO:0000256" key="7">
    <source>
        <dbReference type="ARBA" id="ARBA00022692"/>
    </source>
</evidence>
<evidence type="ECO:0000256" key="14">
    <source>
        <dbReference type="PROSITE-ProRule" id="PRU00110"/>
    </source>
</evidence>
<keyword evidence="5 15" id="KW-0597">Phosphoprotein</keyword>
<keyword evidence="9" id="KW-0418">Kinase</keyword>
<evidence type="ECO:0000256" key="13">
    <source>
        <dbReference type="ARBA" id="ARBA00023136"/>
    </source>
</evidence>
<dbReference type="Pfam" id="PF16927">
    <property type="entry name" value="HisKA_7TM"/>
    <property type="match status" value="1"/>
</dbReference>
<dbReference type="InterPro" id="IPR029016">
    <property type="entry name" value="GAF-like_dom_sf"/>
</dbReference>
<dbReference type="InterPro" id="IPR003018">
    <property type="entry name" value="GAF"/>
</dbReference>
<dbReference type="Pfam" id="PF00072">
    <property type="entry name" value="Response_reg"/>
    <property type="match status" value="1"/>
</dbReference>
<dbReference type="Gene3D" id="3.40.50.2300">
    <property type="match status" value="1"/>
</dbReference>
<evidence type="ECO:0000256" key="4">
    <source>
        <dbReference type="ARBA" id="ARBA00022475"/>
    </source>
</evidence>
<keyword evidence="4" id="KW-1003">Cell membrane</keyword>
<dbReference type="PROSITE" id="PS50894">
    <property type="entry name" value="HPT"/>
    <property type="match status" value="1"/>
</dbReference>
<dbReference type="SMART" id="SM00065">
    <property type="entry name" value="GAF"/>
    <property type="match status" value="1"/>
</dbReference>
<evidence type="ECO:0000259" key="18">
    <source>
        <dbReference type="PROSITE" id="PS50110"/>
    </source>
</evidence>
<dbReference type="CDD" id="cd17546">
    <property type="entry name" value="REC_hyHK_CKI1_RcsC-like"/>
    <property type="match status" value="1"/>
</dbReference>
<dbReference type="InterPro" id="IPR036641">
    <property type="entry name" value="HPT_dom_sf"/>
</dbReference>
<dbReference type="PROSITE" id="PS50110">
    <property type="entry name" value="RESPONSE_REGULATORY"/>
    <property type="match status" value="1"/>
</dbReference>
<feature type="transmembrane region" description="Helical" evidence="16">
    <location>
        <begin position="70"/>
        <end position="93"/>
    </location>
</feature>
<evidence type="ECO:0000256" key="8">
    <source>
        <dbReference type="ARBA" id="ARBA00022741"/>
    </source>
</evidence>
<dbReference type="InterPro" id="IPR031621">
    <property type="entry name" value="HisKA_7TM"/>
</dbReference>
<evidence type="ECO:0000256" key="5">
    <source>
        <dbReference type="ARBA" id="ARBA00022553"/>
    </source>
</evidence>
<dbReference type="InterPro" id="IPR008207">
    <property type="entry name" value="Sig_transdc_His_kin_Hpt_dom"/>
</dbReference>
<dbReference type="SUPFAM" id="SSF55874">
    <property type="entry name" value="ATPase domain of HSP90 chaperone/DNA topoisomerase II/histidine kinase"/>
    <property type="match status" value="1"/>
</dbReference>
<dbReference type="InterPro" id="IPR003661">
    <property type="entry name" value="HisK_dim/P_dom"/>
</dbReference>
<keyword evidence="12" id="KW-0902">Two-component regulatory system</keyword>
<feature type="domain" description="HPt" evidence="19">
    <location>
        <begin position="951"/>
        <end position="1052"/>
    </location>
</feature>
<organism evidence="20 21">
    <name type="scientific">Belliella calami</name>
    <dbReference type="NCBI Taxonomy" id="2923436"/>
    <lineage>
        <taxon>Bacteria</taxon>
        <taxon>Pseudomonadati</taxon>
        <taxon>Bacteroidota</taxon>
        <taxon>Cytophagia</taxon>
        <taxon>Cytophagales</taxon>
        <taxon>Cyclobacteriaceae</taxon>
        <taxon>Belliella</taxon>
    </lineage>
</organism>
<keyword evidence="7 16" id="KW-0812">Transmembrane</keyword>
<dbReference type="SUPFAM" id="SSF55781">
    <property type="entry name" value="GAF domain-like"/>
    <property type="match status" value="1"/>
</dbReference>
<dbReference type="Pfam" id="PF01590">
    <property type="entry name" value="GAF"/>
    <property type="match status" value="1"/>
</dbReference>
<dbReference type="PRINTS" id="PR00344">
    <property type="entry name" value="BCTRLSENSOR"/>
</dbReference>
<evidence type="ECO:0000256" key="1">
    <source>
        <dbReference type="ARBA" id="ARBA00000085"/>
    </source>
</evidence>
<dbReference type="CDD" id="cd00082">
    <property type="entry name" value="HisKA"/>
    <property type="match status" value="1"/>
</dbReference>
<feature type="modified residue" description="Phosphohistidine" evidence="14">
    <location>
        <position position="994"/>
    </location>
</feature>
<feature type="transmembrane region" description="Helical" evidence="16">
    <location>
        <begin position="149"/>
        <end position="173"/>
    </location>
</feature>
<keyword evidence="6" id="KW-0808">Transferase</keyword>
<dbReference type="EC" id="2.7.13.3" evidence="3"/>
<dbReference type="InterPro" id="IPR036890">
    <property type="entry name" value="HATPase_C_sf"/>
</dbReference>
<feature type="modified residue" description="4-aspartylphosphate" evidence="15">
    <location>
        <position position="863"/>
    </location>
</feature>
<evidence type="ECO:0000259" key="19">
    <source>
        <dbReference type="PROSITE" id="PS50894"/>
    </source>
</evidence>
<keyword evidence="8" id="KW-0547">Nucleotide-binding</keyword>
<evidence type="ECO:0000256" key="2">
    <source>
        <dbReference type="ARBA" id="ARBA00004651"/>
    </source>
</evidence>
<evidence type="ECO:0000256" key="12">
    <source>
        <dbReference type="ARBA" id="ARBA00023012"/>
    </source>
</evidence>
<dbReference type="InterPro" id="IPR036097">
    <property type="entry name" value="HisK_dim/P_sf"/>
</dbReference>
<comment type="catalytic activity">
    <reaction evidence="1">
        <text>ATP + protein L-histidine = ADP + protein N-phospho-L-histidine.</text>
        <dbReference type="EC" id="2.7.13.3"/>
    </reaction>
</comment>
<dbReference type="PANTHER" id="PTHR45339:SF1">
    <property type="entry name" value="HYBRID SIGNAL TRANSDUCTION HISTIDINE KINASE J"/>
    <property type="match status" value="1"/>
</dbReference>
<dbReference type="RefSeq" id="WP_241274468.1">
    <property type="nucleotide sequence ID" value="NZ_JAKZGS010000004.1"/>
</dbReference>
<evidence type="ECO:0000256" key="6">
    <source>
        <dbReference type="ARBA" id="ARBA00022679"/>
    </source>
</evidence>
<evidence type="ECO:0000256" key="16">
    <source>
        <dbReference type="SAM" id="Phobius"/>
    </source>
</evidence>
<dbReference type="SUPFAM" id="SSF47384">
    <property type="entry name" value="Homodimeric domain of signal transducing histidine kinase"/>
    <property type="match status" value="1"/>
</dbReference>
<dbReference type="SUPFAM" id="SSF52172">
    <property type="entry name" value="CheY-like"/>
    <property type="match status" value="1"/>
</dbReference>
<keyword evidence="11 16" id="KW-1133">Transmembrane helix</keyword>
<evidence type="ECO:0000313" key="20">
    <source>
        <dbReference type="EMBL" id="MCH7397959.1"/>
    </source>
</evidence>
<dbReference type="InterPro" id="IPR005467">
    <property type="entry name" value="His_kinase_dom"/>
</dbReference>
<dbReference type="InterPro" id="IPR001789">
    <property type="entry name" value="Sig_transdc_resp-reg_receiver"/>
</dbReference>
<dbReference type="SUPFAM" id="SSF47226">
    <property type="entry name" value="Histidine-containing phosphotransfer domain, HPT domain"/>
    <property type="match status" value="1"/>
</dbReference>
<dbReference type="PROSITE" id="PS50109">
    <property type="entry name" value="HIS_KIN"/>
    <property type="match status" value="1"/>
</dbReference>
<dbReference type="Gene3D" id="1.20.120.160">
    <property type="entry name" value="HPT domain"/>
    <property type="match status" value="1"/>
</dbReference>
<dbReference type="InterPro" id="IPR011006">
    <property type="entry name" value="CheY-like_superfamily"/>
</dbReference>
<evidence type="ECO:0000256" key="11">
    <source>
        <dbReference type="ARBA" id="ARBA00022989"/>
    </source>
</evidence>
<comment type="caution">
    <text evidence="20">The sequence shown here is derived from an EMBL/GenBank/DDBJ whole genome shotgun (WGS) entry which is preliminary data.</text>
</comment>
<feature type="transmembrane region" description="Helical" evidence="16">
    <location>
        <begin position="185"/>
        <end position="206"/>
    </location>
</feature>
<name>A0ABS9UNK9_9BACT</name>
<dbReference type="Pfam" id="PF00512">
    <property type="entry name" value="HisKA"/>
    <property type="match status" value="1"/>
</dbReference>
<evidence type="ECO:0000313" key="21">
    <source>
        <dbReference type="Proteomes" id="UP001165488"/>
    </source>
</evidence>
<dbReference type="Pfam" id="PF02518">
    <property type="entry name" value="HATPase_c"/>
    <property type="match status" value="1"/>
</dbReference>
<feature type="transmembrane region" description="Helical" evidence="16">
    <location>
        <begin position="41"/>
        <end position="58"/>
    </location>
</feature>
<dbReference type="SMART" id="SM00388">
    <property type="entry name" value="HisKA"/>
    <property type="match status" value="1"/>
</dbReference>